<feature type="domain" description="TPM" evidence="4">
    <location>
        <begin position="27"/>
        <end position="155"/>
    </location>
</feature>
<dbReference type="Gene3D" id="3.10.310.50">
    <property type="match status" value="1"/>
</dbReference>
<comment type="caution">
    <text evidence="5">The sequence shown here is derived from an EMBL/GenBank/DDBJ whole genome shotgun (WGS) entry which is preliminary data.</text>
</comment>
<keyword evidence="3" id="KW-0732">Signal</keyword>
<feature type="compositionally biased region" description="Low complexity" evidence="1">
    <location>
        <begin position="315"/>
        <end position="329"/>
    </location>
</feature>
<feature type="transmembrane region" description="Helical" evidence="2">
    <location>
        <begin position="196"/>
        <end position="218"/>
    </location>
</feature>
<evidence type="ECO:0000256" key="2">
    <source>
        <dbReference type="SAM" id="Phobius"/>
    </source>
</evidence>
<evidence type="ECO:0000256" key="1">
    <source>
        <dbReference type="SAM" id="MobiDB-lite"/>
    </source>
</evidence>
<dbReference type="InterPro" id="IPR007621">
    <property type="entry name" value="TPM_dom"/>
</dbReference>
<keyword evidence="2" id="KW-1133">Transmembrane helix</keyword>
<feature type="chain" id="PRO_5047531222" evidence="3">
    <location>
        <begin position="25"/>
        <end position="360"/>
    </location>
</feature>
<evidence type="ECO:0000256" key="3">
    <source>
        <dbReference type="SAM" id="SignalP"/>
    </source>
</evidence>
<sequence length="360" mass="36438">MFRSLRWTALPLVAAALAWAPARAAEVRDQAGMFSPQAVKKAQVELTRVEKQTGVPIIIETIESIPGLAADASIEAKKRAIDSLAEKRDAELHDEGIYILLSKKDKVLSHVLVRQRLAGVLPESTRRTIREAFVAPFKDGDYDGGLAAAATAIDAALPDEPVAAARAAGPRRLVPAAPAPGGGVVVERRAQQGAQFGFGTLLMIALGILGVLFVVRLLSGAFGGGQAGYPQGMPRPGPGMGGPGYGPGMGGPGYGGGYGGRGGGFFSSMLGGIGGAMAGNWIYDQFSGRNSGHHSDASSYTPMTGQDDFGPTSPDGGDAIIGGSDDSQGGSWGDSGGGDWGGGSGGGDWGGGGGDDGGSW</sequence>
<feature type="signal peptide" evidence="3">
    <location>
        <begin position="1"/>
        <end position="24"/>
    </location>
</feature>
<evidence type="ECO:0000259" key="4">
    <source>
        <dbReference type="Pfam" id="PF04536"/>
    </source>
</evidence>
<dbReference type="EMBL" id="JARRAG010000002">
    <property type="protein sequence ID" value="MDG3007324.1"/>
    <property type="molecule type" value="Genomic_DNA"/>
</dbReference>
<feature type="region of interest" description="Disordered" evidence="1">
    <location>
        <begin position="293"/>
        <end position="360"/>
    </location>
</feature>
<accession>A0ABT6FIG2</accession>
<gene>
    <name evidence="5" type="ORF">PZE19_26480</name>
</gene>
<dbReference type="Pfam" id="PF04536">
    <property type="entry name" value="TPM_phosphatase"/>
    <property type="match status" value="1"/>
</dbReference>
<protein>
    <submittedName>
        <fullName evidence="5">TPM domain-containing protein</fullName>
    </submittedName>
</protein>
<evidence type="ECO:0000313" key="6">
    <source>
        <dbReference type="Proteomes" id="UP001216907"/>
    </source>
</evidence>
<keyword evidence="2" id="KW-0472">Membrane</keyword>
<dbReference type="PANTHER" id="PTHR30373">
    <property type="entry name" value="UPF0603 PROTEIN YGCG"/>
    <property type="match status" value="1"/>
</dbReference>
<dbReference type="RefSeq" id="WP_277863606.1">
    <property type="nucleotide sequence ID" value="NZ_JARRAG010000002.1"/>
</dbReference>
<organism evidence="5 6">
    <name type="scientific">Paludisphaera mucosa</name>
    <dbReference type="NCBI Taxonomy" id="3030827"/>
    <lineage>
        <taxon>Bacteria</taxon>
        <taxon>Pseudomonadati</taxon>
        <taxon>Planctomycetota</taxon>
        <taxon>Planctomycetia</taxon>
        <taxon>Isosphaerales</taxon>
        <taxon>Isosphaeraceae</taxon>
        <taxon>Paludisphaera</taxon>
    </lineage>
</organism>
<evidence type="ECO:0000313" key="5">
    <source>
        <dbReference type="EMBL" id="MDG3007324.1"/>
    </source>
</evidence>
<proteinExistence type="predicted"/>
<keyword evidence="6" id="KW-1185">Reference proteome</keyword>
<dbReference type="Proteomes" id="UP001216907">
    <property type="component" value="Unassembled WGS sequence"/>
</dbReference>
<keyword evidence="2" id="KW-0812">Transmembrane</keyword>
<feature type="compositionally biased region" description="Gly residues" evidence="1">
    <location>
        <begin position="330"/>
        <end position="360"/>
    </location>
</feature>
<name>A0ABT6FIG2_9BACT</name>
<dbReference type="PANTHER" id="PTHR30373:SF2">
    <property type="entry name" value="UPF0603 PROTEIN YGCG"/>
    <property type="match status" value="1"/>
</dbReference>
<reference evidence="5 6" key="1">
    <citation type="submission" date="2023-03" db="EMBL/GenBank/DDBJ databases">
        <title>Paludisphaera mucosa sp. nov. a novel planctomycete from northern fen.</title>
        <authorList>
            <person name="Ivanova A."/>
        </authorList>
    </citation>
    <scope>NUCLEOTIDE SEQUENCE [LARGE SCALE GENOMIC DNA]</scope>
    <source>
        <strain evidence="5 6">Pla2</strain>
    </source>
</reference>